<feature type="signal peptide" evidence="1">
    <location>
        <begin position="1"/>
        <end position="24"/>
    </location>
</feature>
<evidence type="ECO:0000313" key="2">
    <source>
        <dbReference type="EMBL" id="NGQ92374.1"/>
    </source>
</evidence>
<protein>
    <submittedName>
        <fullName evidence="2">Uncharacterized protein</fullName>
    </submittedName>
</protein>
<dbReference type="Proteomes" id="UP000474758">
    <property type="component" value="Unassembled WGS sequence"/>
</dbReference>
<dbReference type="AlphaFoldDB" id="A0A6M1U448"/>
<accession>A0A6M1U448</accession>
<sequence length="143" mass="15944">MLMLRCLAPLALVALVLPAKVARAEVAWLHDIQGWFGLEMFEEMACAGNPVRMRVAEGTDRLELRWRKPVTYADGSVTDAVDFRITGIEGGDVTMIRLRDGVPALFRFSGDFQSFDYFEGPDLEAAQKAEILVTFTRCELQGS</sequence>
<evidence type="ECO:0000313" key="3">
    <source>
        <dbReference type="Proteomes" id="UP000474758"/>
    </source>
</evidence>
<dbReference type="RefSeq" id="WP_165051949.1">
    <property type="nucleotide sequence ID" value="NZ_JAALFE010000016.1"/>
</dbReference>
<name>A0A6M1U448_9RHOB</name>
<feature type="chain" id="PRO_5026811913" evidence="1">
    <location>
        <begin position="25"/>
        <end position="143"/>
    </location>
</feature>
<proteinExistence type="predicted"/>
<reference evidence="2 3" key="1">
    <citation type="submission" date="2020-02" db="EMBL/GenBank/DDBJ databases">
        <title>Rhodobacter translucens sp. nov., a novel bacterium isolated from activated sludge.</title>
        <authorList>
            <person name="Liu J."/>
        </authorList>
    </citation>
    <scope>NUCLEOTIDE SEQUENCE [LARGE SCALE GENOMIC DNA]</scope>
    <source>
        <strain evidence="2 3">HX-7-19</strain>
    </source>
</reference>
<keyword evidence="3" id="KW-1185">Reference proteome</keyword>
<comment type="caution">
    <text evidence="2">The sequence shown here is derived from an EMBL/GenBank/DDBJ whole genome shotgun (WGS) entry which is preliminary data.</text>
</comment>
<dbReference type="EMBL" id="JAALFE010000016">
    <property type="protein sequence ID" value="NGQ92374.1"/>
    <property type="molecule type" value="Genomic_DNA"/>
</dbReference>
<organism evidence="2 3">
    <name type="scientific">Paragemmobacter kunshanensis</name>
    <dbReference type="NCBI Taxonomy" id="2583234"/>
    <lineage>
        <taxon>Bacteria</taxon>
        <taxon>Pseudomonadati</taxon>
        <taxon>Pseudomonadota</taxon>
        <taxon>Alphaproteobacteria</taxon>
        <taxon>Rhodobacterales</taxon>
        <taxon>Paracoccaceae</taxon>
        <taxon>Paragemmobacter</taxon>
    </lineage>
</organism>
<keyword evidence="1" id="KW-0732">Signal</keyword>
<gene>
    <name evidence="2" type="ORF">G5V65_15865</name>
</gene>
<evidence type="ECO:0000256" key="1">
    <source>
        <dbReference type="SAM" id="SignalP"/>
    </source>
</evidence>